<accession>A0ACC1QHQ7</accession>
<evidence type="ECO:0000313" key="2">
    <source>
        <dbReference type="Proteomes" id="UP001148737"/>
    </source>
</evidence>
<sequence length="92" mass="10587">MDNQPWGHGTCNYTAKEHQTSKMMVAAWTSMATRGRASSCLQNWPKYDVCERQGVYMNNDGTPIQKVDFDECDFWNPIWEGIGGYKMPKKNC</sequence>
<dbReference type="EMBL" id="JANAKD010002442">
    <property type="protein sequence ID" value="KAJ3473598.1"/>
    <property type="molecule type" value="Genomic_DNA"/>
</dbReference>
<reference evidence="1" key="1">
    <citation type="submission" date="2022-07" db="EMBL/GenBank/DDBJ databases">
        <title>Genome Sequence of Lecanicillium saksenae.</title>
        <authorList>
            <person name="Buettner E."/>
        </authorList>
    </citation>
    <scope>NUCLEOTIDE SEQUENCE</scope>
    <source>
        <strain evidence="1">VT-O1</strain>
    </source>
</reference>
<name>A0ACC1QHQ7_9HYPO</name>
<evidence type="ECO:0000313" key="1">
    <source>
        <dbReference type="EMBL" id="KAJ3473598.1"/>
    </source>
</evidence>
<keyword evidence="2" id="KW-1185">Reference proteome</keyword>
<gene>
    <name evidence="1" type="ORF">NLG97_g10224</name>
</gene>
<organism evidence="1 2">
    <name type="scientific">Lecanicillium saksenae</name>
    <dbReference type="NCBI Taxonomy" id="468837"/>
    <lineage>
        <taxon>Eukaryota</taxon>
        <taxon>Fungi</taxon>
        <taxon>Dikarya</taxon>
        <taxon>Ascomycota</taxon>
        <taxon>Pezizomycotina</taxon>
        <taxon>Sordariomycetes</taxon>
        <taxon>Hypocreomycetidae</taxon>
        <taxon>Hypocreales</taxon>
        <taxon>Cordycipitaceae</taxon>
        <taxon>Lecanicillium</taxon>
    </lineage>
</organism>
<protein>
    <submittedName>
        <fullName evidence="1">Uncharacterized protein</fullName>
    </submittedName>
</protein>
<comment type="caution">
    <text evidence="1">The sequence shown here is derived from an EMBL/GenBank/DDBJ whole genome shotgun (WGS) entry which is preliminary data.</text>
</comment>
<proteinExistence type="predicted"/>
<dbReference type="Proteomes" id="UP001148737">
    <property type="component" value="Unassembled WGS sequence"/>
</dbReference>